<keyword evidence="2" id="KW-1185">Reference proteome</keyword>
<organism evidence="1 2">
    <name type="scientific">Spirosoma endbachense</name>
    <dbReference type="NCBI Taxonomy" id="2666025"/>
    <lineage>
        <taxon>Bacteria</taxon>
        <taxon>Pseudomonadati</taxon>
        <taxon>Bacteroidota</taxon>
        <taxon>Cytophagia</taxon>
        <taxon>Cytophagales</taxon>
        <taxon>Cytophagaceae</taxon>
        <taxon>Spirosoma</taxon>
    </lineage>
</organism>
<dbReference type="RefSeq" id="WP_162386069.1">
    <property type="nucleotide sequence ID" value="NZ_CP045997.1"/>
</dbReference>
<dbReference type="AlphaFoldDB" id="A0A6P1VVI1"/>
<gene>
    <name evidence="1" type="ORF">GJR95_11870</name>
</gene>
<accession>A0A6P1VVI1</accession>
<dbReference type="EMBL" id="CP045997">
    <property type="protein sequence ID" value="QHV95659.1"/>
    <property type="molecule type" value="Genomic_DNA"/>
</dbReference>
<sequence>MDASLFEQRLEQALNKLLSLTASFCTNDLSQQILFWVEPSGWEAHEGLNEVEAERVGLLCEGVGKSLTKNELLQLLWHEGKVPLWINMSVRKATPTFTFCHLLCSRRLRAEAELYHQSDPYLPFHIVVPLPATYGGSSEERFDINWQVQRPKSLIGKLRHLLTGHYRAFL</sequence>
<evidence type="ECO:0000313" key="2">
    <source>
        <dbReference type="Proteomes" id="UP000464577"/>
    </source>
</evidence>
<protein>
    <submittedName>
        <fullName evidence="1">Uncharacterized protein</fullName>
    </submittedName>
</protein>
<name>A0A6P1VVI1_9BACT</name>
<proteinExistence type="predicted"/>
<dbReference type="KEGG" id="senf:GJR95_11870"/>
<evidence type="ECO:0000313" key="1">
    <source>
        <dbReference type="EMBL" id="QHV95659.1"/>
    </source>
</evidence>
<reference evidence="1 2" key="1">
    <citation type="submission" date="2019-11" db="EMBL/GenBank/DDBJ databases">
        <title>Spirosoma endbachense sp. nov., isolated from a natural salt meadow.</title>
        <authorList>
            <person name="Rojas J."/>
            <person name="Ambika Manirajan B."/>
            <person name="Ratering S."/>
            <person name="Suarez C."/>
            <person name="Geissler-Plaum R."/>
            <person name="Schnell S."/>
        </authorList>
    </citation>
    <scope>NUCLEOTIDE SEQUENCE [LARGE SCALE GENOMIC DNA]</scope>
    <source>
        <strain evidence="1 2">I-24</strain>
    </source>
</reference>
<dbReference type="Proteomes" id="UP000464577">
    <property type="component" value="Chromosome"/>
</dbReference>